<evidence type="ECO:0000256" key="2">
    <source>
        <dbReference type="ARBA" id="ARBA00008031"/>
    </source>
</evidence>
<sequence length="338" mass="36647">MELLLHEYELPLKHPFTISRSTTTAQRTLIVELQQDGKSGYGEAVASTYYDSPIDSMRASLQAIQPLIEGAIFRDTESFWNLCAGRLVDAPFVLSALDCAAHDLWGRLEGAPVHRLWGLDPDDAVESSFTIGIAGVDEMVAKLAEMPGWPVYKIKLGTTHDVEIIQRLRKQTDAMFRIDANCGWAPGEAAGLSTEMARQGVEFIEQPLEPAQREAQAGLYRDSALPLIADENCVGEADVPRCVDHFHGINIKLCKCGGLTPARRMIAAARDHGLKVMVGCMAESSVGISAAAQLAPLLDYADLDGAVLLARDAADGVQLHKGRLTFPDEPGLGIRSLK</sequence>
<dbReference type="CDD" id="cd03319">
    <property type="entry name" value="L-Ala-DL-Glu_epimerase"/>
    <property type="match status" value="1"/>
</dbReference>
<dbReference type="SMART" id="SM00922">
    <property type="entry name" value="MR_MLE"/>
    <property type="match status" value="1"/>
</dbReference>
<dbReference type="PANTHER" id="PTHR48080">
    <property type="entry name" value="D-GALACTONATE DEHYDRATASE-RELATED"/>
    <property type="match status" value="1"/>
</dbReference>
<keyword evidence="5" id="KW-0413">Isomerase</keyword>
<dbReference type="SFLD" id="SFLDF00009">
    <property type="entry name" value="o-succinylbenzoate_synthase"/>
    <property type="match status" value="1"/>
</dbReference>
<dbReference type="EMBL" id="UINC01030327">
    <property type="protein sequence ID" value="SVB14541.1"/>
    <property type="molecule type" value="Genomic_DNA"/>
</dbReference>
<dbReference type="SUPFAM" id="SSF54826">
    <property type="entry name" value="Enolase N-terminal domain-like"/>
    <property type="match status" value="1"/>
</dbReference>
<dbReference type="SFLD" id="SFLDS00001">
    <property type="entry name" value="Enolase"/>
    <property type="match status" value="2"/>
</dbReference>
<protein>
    <recommendedName>
        <fullName evidence="6">Mandelate racemase/muconate lactonizing enzyme C-terminal domain-containing protein</fullName>
    </recommendedName>
</protein>
<dbReference type="InterPro" id="IPR036849">
    <property type="entry name" value="Enolase-like_C_sf"/>
</dbReference>
<dbReference type="GO" id="GO:0009063">
    <property type="term" value="P:amino acid catabolic process"/>
    <property type="evidence" value="ECO:0007669"/>
    <property type="project" value="InterPro"/>
</dbReference>
<dbReference type="InterPro" id="IPR034603">
    <property type="entry name" value="Dipeptide_epimerase"/>
</dbReference>
<dbReference type="AlphaFoldDB" id="A0A382BLY2"/>
<evidence type="ECO:0000256" key="5">
    <source>
        <dbReference type="ARBA" id="ARBA00023235"/>
    </source>
</evidence>
<keyword evidence="4" id="KW-0460">Magnesium</keyword>
<dbReference type="SFLD" id="SFLDF00010">
    <property type="entry name" value="dipeptide_epimerase"/>
    <property type="match status" value="1"/>
</dbReference>
<comment type="similarity">
    <text evidence="2">Belongs to the mandelate racemase/muconate lactonizing enzyme family.</text>
</comment>
<comment type="cofactor">
    <cofactor evidence="1">
        <name>Mg(2+)</name>
        <dbReference type="ChEBI" id="CHEBI:18420"/>
    </cofactor>
</comment>
<dbReference type="GO" id="GO:0016855">
    <property type="term" value="F:racemase and epimerase activity, acting on amino acids and derivatives"/>
    <property type="evidence" value="ECO:0007669"/>
    <property type="project" value="InterPro"/>
</dbReference>
<dbReference type="GO" id="GO:0046872">
    <property type="term" value="F:metal ion binding"/>
    <property type="evidence" value="ECO:0007669"/>
    <property type="project" value="UniProtKB-KW"/>
</dbReference>
<dbReference type="InterPro" id="IPR029065">
    <property type="entry name" value="Enolase_C-like"/>
</dbReference>
<dbReference type="Gene3D" id="3.20.20.120">
    <property type="entry name" value="Enolase-like C-terminal domain"/>
    <property type="match status" value="1"/>
</dbReference>
<dbReference type="InterPro" id="IPR013342">
    <property type="entry name" value="Mandelate_racemase_C"/>
</dbReference>
<organism evidence="7">
    <name type="scientific">marine metagenome</name>
    <dbReference type="NCBI Taxonomy" id="408172"/>
    <lineage>
        <taxon>unclassified sequences</taxon>
        <taxon>metagenomes</taxon>
        <taxon>ecological metagenomes</taxon>
    </lineage>
</organism>
<dbReference type="PANTHER" id="PTHR48080:SF3">
    <property type="entry name" value="ENOLASE SUPERFAMILY MEMBER DDB_G0284701"/>
    <property type="match status" value="1"/>
</dbReference>
<feature type="domain" description="Mandelate racemase/muconate lactonizing enzyme C-terminal" evidence="6">
    <location>
        <begin position="136"/>
        <end position="226"/>
    </location>
</feature>
<dbReference type="Pfam" id="PF13378">
    <property type="entry name" value="MR_MLE_C"/>
    <property type="match status" value="1"/>
</dbReference>
<evidence type="ECO:0000313" key="7">
    <source>
        <dbReference type="EMBL" id="SVB14541.1"/>
    </source>
</evidence>
<dbReference type="InterPro" id="IPR018110">
    <property type="entry name" value="Mandel_Rmase/mucon_lact_enz_CS"/>
</dbReference>
<accession>A0A382BLY2</accession>
<evidence type="ECO:0000259" key="6">
    <source>
        <dbReference type="SMART" id="SM00922"/>
    </source>
</evidence>
<dbReference type="InterPro" id="IPR029017">
    <property type="entry name" value="Enolase-like_N"/>
</dbReference>
<dbReference type="InterPro" id="IPR013341">
    <property type="entry name" value="Mandelate_racemase_N_dom"/>
</dbReference>
<dbReference type="SFLD" id="SFLDG00180">
    <property type="entry name" value="muconate_cycloisomerase"/>
    <property type="match status" value="2"/>
</dbReference>
<dbReference type="PROSITE" id="PS00909">
    <property type="entry name" value="MR_MLE_2"/>
    <property type="match status" value="1"/>
</dbReference>
<dbReference type="Gene3D" id="3.30.390.10">
    <property type="entry name" value="Enolase-like, N-terminal domain"/>
    <property type="match status" value="1"/>
</dbReference>
<dbReference type="InterPro" id="IPR034593">
    <property type="entry name" value="DgoD-like"/>
</dbReference>
<evidence type="ECO:0000256" key="1">
    <source>
        <dbReference type="ARBA" id="ARBA00001946"/>
    </source>
</evidence>
<reference evidence="7" key="1">
    <citation type="submission" date="2018-05" db="EMBL/GenBank/DDBJ databases">
        <authorList>
            <person name="Lanie J.A."/>
            <person name="Ng W.-L."/>
            <person name="Kazmierczak K.M."/>
            <person name="Andrzejewski T.M."/>
            <person name="Davidsen T.M."/>
            <person name="Wayne K.J."/>
            <person name="Tettelin H."/>
            <person name="Glass J.I."/>
            <person name="Rusch D."/>
            <person name="Podicherti R."/>
            <person name="Tsui H.-C.T."/>
            <person name="Winkler M.E."/>
        </authorList>
    </citation>
    <scope>NUCLEOTIDE SEQUENCE</scope>
</reference>
<keyword evidence="3" id="KW-0479">Metal-binding</keyword>
<gene>
    <name evidence="7" type="ORF">METZ01_LOCUS167395</name>
</gene>
<name>A0A382BLY2_9ZZZZ</name>
<evidence type="ECO:0000256" key="3">
    <source>
        <dbReference type="ARBA" id="ARBA00022723"/>
    </source>
</evidence>
<evidence type="ECO:0000256" key="4">
    <source>
        <dbReference type="ARBA" id="ARBA00022842"/>
    </source>
</evidence>
<dbReference type="SUPFAM" id="SSF51604">
    <property type="entry name" value="Enolase C-terminal domain-like"/>
    <property type="match status" value="1"/>
</dbReference>
<dbReference type="Pfam" id="PF02746">
    <property type="entry name" value="MR_MLE_N"/>
    <property type="match status" value="1"/>
</dbReference>
<proteinExistence type="inferred from homology"/>